<dbReference type="RefSeq" id="WP_284099663.1">
    <property type="nucleotide sequence ID" value="NZ_JARRAF010000004.1"/>
</dbReference>
<protein>
    <submittedName>
        <fullName evidence="1">Uncharacterized protein</fullName>
    </submittedName>
</protein>
<dbReference type="EMBL" id="JARRAF010000004">
    <property type="protein sequence ID" value="MDK2123373.1"/>
    <property type="molecule type" value="Genomic_DNA"/>
</dbReference>
<evidence type="ECO:0000313" key="1">
    <source>
        <dbReference type="EMBL" id="MDK2123373.1"/>
    </source>
</evidence>
<reference evidence="1" key="1">
    <citation type="submission" date="2023-03" db="EMBL/GenBank/DDBJ databases">
        <title>Chitinimonas shenzhenensis gen. nov., sp. nov., a novel member of family Burkholderiaceae isolated from activated sludge collected in Shen Zhen, China.</title>
        <authorList>
            <person name="Wang X."/>
        </authorList>
    </citation>
    <scope>NUCLEOTIDE SEQUENCE</scope>
    <source>
        <strain evidence="1">DQS-5</strain>
    </source>
</reference>
<comment type="caution">
    <text evidence="1">The sequence shown here is derived from an EMBL/GenBank/DDBJ whole genome shotgun (WGS) entry which is preliminary data.</text>
</comment>
<proteinExistence type="predicted"/>
<evidence type="ECO:0000313" key="2">
    <source>
        <dbReference type="Proteomes" id="UP001172778"/>
    </source>
</evidence>
<name>A0ABT7DTI6_9NEIS</name>
<dbReference type="Proteomes" id="UP001172778">
    <property type="component" value="Unassembled WGS sequence"/>
</dbReference>
<gene>
    <name evidence="1" type="ORF">PZA18_04825</name>
</gene>
<sequence length="242" mass="26738">MLFDPITPLPDGDFIFVDAGNIFTASKDIRSQNGMDLLNSNLLAQLAASKKYDRFSKADDWDRHYYNTLSNLAWRTGVTTHNSYQPPGLYFSIPEVVCKMFAAAFMPDEGVLAKTALGVLSQQPSDSTPRLVFDKNSHACSAVNFLISVVNENGVVRELALSFSTSEVINNLLEQKFLTRGLIGKIDARINISSLYEAGYATLRAGVLDKLGNRINENIFDITPKSEIGIECSQQFVESLVI</sequence>
<accession>A0ABT7DTI6</accession>
<organism evidence="1 2">
    <name type="scientific">Parachitinimonas caeni</name>
    <dbReference type="NCBI Taxonomy" id="3031301"/>
    <lineage>
        <taxon>Bacteria</taxon>
        <taxon>Pseudomonadati</taxon>
        <taxon>Pseudomonadota</taxon>
        <taxon>Betaproteobacteria</taxon>
        <taxon>Neisseriales</taxon>
        <taxon>Chitinibacteraceae</taxon>
        <taxon>Parachitinimonas</taxon>
    </lineage>
</organism>
<keyword evidence="2" id="KW-1185">Reference proteome</keyword>